<dbReference type="Pfam" id="PF20454">
    <property type="entry name" value="GpA_nuclease"/>
    <property type="match status" value="1"/>
</dbReference>
<evidence type="ECO:0000313" key="3">
    <source>
        <dbReference type="EMBL" id="EGO6678230.1"/>
    </source>
</evidence>
<organism evidence="3 4">
    <name type="scientific">Escherichia coli</name>
    <dbReference type="NCBI Taxonomy" id="562"/>
    <lineage>
        <taxon>Bacteria</taxon>
        <taxon>Pseudomonadati</taxon>
        <taxon>Pseudomonadota</taxon>
        <taxon>Gammaproteobacteria</taxon>
        <taxon>Enterobacterales</taxon>
        <taxon>Enterobacteriaceae</taxon>
        <taxon>Escherichia</taxon>
    </lineage>
</organism>
<proteinExistence type="inferred from homology"/>
<gene>
    <name evidence="3" type="ORF">GTP92_07805</name>
</gene>
<dbReference type="GO" id="GO:0005524">
    <property type="term" value="F:ATP binding"/>
    <property type="evidence" value="ECO:0007669"/>
    <property type="project" value="InterPro"/>
</dbReference>
<evidence type="ECO:0000259" key="2">
    <source>
        <dbReference type="Pfam" id="PF20454"/>
    </source>
</evidence>
<feature type="domain" description="Phage terminase large subunit GpA ATPase" evidence="1">
    <location>
        <begin position="47"/>
        <end position="285"/>
    </location>
</feature>
<feature type="domain" description="Terminase large subunit GpA endonuclease" evidence="2">
    <location>
        <begin position="322"/>
        <end position="508"/>
    </location>
</feature>
<dbReference type="Gene3D" id="3.40.50.300">
    <property type="entry name" value="P-loop containing nucleotide triphosphate hydrolases"/>
    <property type="match status" value="1"/>
</dbReference>
<dbReference type="HAMAP" id="MF_04144">
    <property type="entry name" value="TERL_LAMBDA"/>
    <property type="match status" value="1"/>
</dbReference>
<dbReference type="GO" id="GO:0016887">
    <property type="term" value="F:ATP hydrolysis activity"/>
    <property type="evidence" value="ECO:0007669"/>
    <property type="project" value="InterPro"/>
</dbReference>
<dbReference type="Pfam" id="PF05876">
    <property type="entry name" value="GpA_ATPase"/>
    <property type="match status" value="1"/>
</dbReference>
<dbReference type="InterPro" id="IPR051220">
    <property type="entry name" value="TFA_Chaperone"/>
</dbReference>
<dbReference type="InterPro" id="IPR046454">
    <property type="entry name" value="GpA_endonuclease"/>
</dbReference>
<dbReference type="EMBL" id="AAXDPX010000006">
    <property type="protein sequence ID" value="EGO6678230.1"/>
    <property type="molecule type" value="Genomic_DNA"/>
</dbReference>
<dbReference type="InterPro" id="IPR027417">
    <property type="entry name" value="P-loop_NTPase"/>
</dbReference>
<evidence type="ECO:0000259" key="1">
    <source>
        <dbReference type="Pfam" id="PF05876"/>
    </source>
</evidence>
<dbReference type="InterPro" id="IPR008866">
    <property type="entry name" value="Phage_lambda_GpA-like"/>
</dbReference>
<dbReference type="PANTHER" id="PTHR34413:SF2">
    <property type="entry name" value="PROPHAGE TAIL FIBER ASSEMBLY PROTEIN HOMOLOG TFAE-RELATED"/>
    <property type="match status" value="1"/>
</dbReference>
<dbReference type="FunFam" id="3.40.50.300:FF:001158">
    <property type="entry name" value="Phage terminase large subunit"/>
    <property type="match status" value="1"/>
</dbReference>
<feature type="non-terminal residue" evidence="3">
    <location>
        <position position="515"/>
    </location>
</feature>
<reference evidence="3" key="1">
    <citation type="submission" date="2020-01" db="EMBL/GenBank/DDBJ databases">
        <authorList>
            <consortium name="GenomeTrakr network: Whole genome sequencing for foodborne pathogen traceback"/>
        </authorList>
    </citation>
    <scope>NUCLEOTIDE SEQUENCE</scope>
    <source>
        <strain evidence="3">PSU-2311</strain>
    </source>
</reference>
<comment type="caution">
    <text evidence="3">The sequence shown here is derived from an EMBL/GenBank/DDBJ whole genome shotgun (WGS) entry which is preliminary data.</text>
</comment>
<dbReference type="InterPro" id="IPR046453">
    <property type="entry name" value="GpA_ATPase"/>
</dbReference>
<dbReference type="GO" id="GO:0004519">
    <property type="term" value="F:endonuclease activity"/>
    <property type="evidence" value="ECO:0007669"/>
    <property type="project" value="InterPro"/>
</dbReference>
<accession>A0AAN3PXF6</accession>
<sequence length="515" mass="59155">MNISNSQVNRLRHFVRAGLRSLFRPEPQTAVEWADANYYLPKESAYQEGRWETLPFQRAIMNAMGSDYIREVNVVKSARVGYSKMLLGVYAYFIEHKQRNTLIWLPTDGDAENFMKTHVEPTIRDIPSLLALAPWYGKKHRDNTLTMKRFTNGRGFWCLGGKAAKNYREKSVDVAGYDELAAFDEDIEQEGSPTFLGDKRIEGSVWPKSIRGSTPKVRGTCQIERVASESPHFMRFHVACPHCGEEQYLKFGDKETPFGLKWTPDDPASVFYLCEHNACVIRQQELDFTDARYICEKTGIWTRDGILWFSSSGEEIEPPDSVTFHIWTAYSPFTTWVQIVKDWMKTKGDTGKRKTFVNTTLGETWEAKIGERPDAEVMAERKEHYSASVPDRVAYLTAGIDSQLDRYEMRVWGWGPGEESWLIDRQIIMGRHDDEQTLLRVDEAINKTYTRRNGAEMSVSRICWDTGGIDPTIVYERSKKHGLFRVIPIKGASVYGKPVASMPRKRNKNGVYLTE</sequence>
<dbReference type="PANTHER" id="PTHR34413">
    <property type="entry name" value="PROPHAGE TAIL FIBER ASSEMBLY PROTEIN HOMOLOG TFAE-RELATED-RELATED"/>
    <property type="match status" value="1"/>
</dbReference>
<protein>
    <submittedName>
        <fullName evidence="3">Phage terminase large subunit family protein</fullName>
    </submittedName>
</protein>
<dbReference type="Proteomes" id="UP000600030">
    <property type="component" value="Unassembled WGS sequence"/>
</dbReference>
<dbReference type="AlphaFoldDB" id="A0AAN3PXF6"/>
<name>A0AAN3PXF6_ECOLX</name>
<evidence type="ECO:0000313" key="4">
    <source>
        <dbReference type="Proteomes" id="UP000600030"/>
    </source>
</evidence>